<keyword evidence="6" id="KW-0406">Ion transport</keyword>
<dbReference type="PANTHER" id="PTHR43833">
    <property type="entry name" value="POTASSIUM CHANNEL PROTEIN 2-RELATED-RELATED"/>
    <property type="match status" value="1"/>
</dbReference>
<accession>A0A1G9XRL4</accession>
<dbReference type="EMBL" id="FNHL01000004">
    <property type="protein sequence ID" value="SDM99408.1"/>
    <property type="molecule type" value="Genomic_DNA"/>
</dbReference>
<sequence length="218" mass="23538">MRFVIVGYGRVGSRTARILMEEGHDVVIVENVHEKVERASEAGFEVIEGDGSNETVLEKADLDSADAIGGLTGDPNINFAACMIGKEHGCRSVLRIDEDYRKEIYEQYAEDVDEIIYPERLGAAGAKTALLGGNFNAIGELTQHLQLSTVTIPSGSPVVGKRVSDIELPQSARLYAHGRGREPMTIPLPGTTIEEGDHVSLILEQEAIGEVRQALIGA</sequence>
<keyword evidence="4" id="KW-0630">Potassium</keyword>
<proteinExistence type="predicted"/>
<dbReference type="STRING" id="660521.SAMN04487949_3101"/>
<dbReference type="PROSITE" id="PS51202">
    <property type="entry name" value="RCK_C"/>
    <property type="match status" value="1"/>
</dbReference>
<feature type="domain" description="RCK N-terminal" evidence="7">
    <location>
        <begin position="1"/>
        <end position="116"/>
    </location>
</feature>
<dbReference type="AlphaFoldDB" id="A0A1G9XRL4"/>
<evidence type="ECO:0000256" key="2">
    <source>
        <dbReference type="ARBA" id="ARBA00022448"/>
    </source>
</evidence>
<dbReference type="PROSITE" id="PS51201">
    <property type="entry name" value="RCK_N"/>
    <property type="match status" value="1"/>
</dbReference>
<keyword evidence="5" id="KW-0520">NAD</keyword>
<dbReference type="InterPro" id="IPR006036">
    <property type="entry name" value="K_uptake_TrkA"/>
</dbReference>
<evidence type="ECO:0000259" key="7">
    <source>
        <dbReference type="PROSITE" id="PS51201"/>
    </source>
</evidence>
<protein>
    <submittedName>
        <fullName evidence="9">Trk system potassium uptake protein TrkA</fullName>
    </submittedName>
</protein>
<dbReference type="InterPro" id="IPR036291">
    <property type="entry name" value="NAD(P)-bd_dom_sf"/>
</dbReference>
<name>A0A1G9XRL4_9EURY</name>
<dbReference type="Proteomes" id="UP000199451">
    <property type="component" value="Unassembled WGS sequence"/>
</dbReference>
<dbReference type="PANTHER" id="PTHR43833:SF5">
    <property type="entry name" value="TRK SYSTEM POTASSIUM UPTAKE PROTEIN TRKA"/>
    <property type="match status" value="1"/>
</dbReference>
<evidence type="ECO:0000256" key="3">
    <source>
        <dbReference type="ARBA" id="ARBA00022538"/>
    </source>
</evidence>
<feature type="domain" description="RCK C-terminal" evidence="8">
    <location>
        <begin position="135"/>
        <end position="217"/>
    </location>
</feature>
<dbReference type="InterPro" id="IPR050721">
    <property type="entry name" value="Trk_Ktr_HKT_K-transport"/>
</dbReference>
<dbReference type="GO" id="GO:0015079">
    <property type="term" value="F:potassium ion transmembrane transporter activity"/>
    <property type="evidence" value="ECO:0007669"/>
    <property type="project" value="InterPro"/>
</dbReference>
<organism evidence="9 10">
    <name type="scientific">Halogranum gelatinilyticum</name>
    <dbReference type="NCBI Taxonomy" id="660521"/>
    <lineage>
        <taxon>Archaea</taxon>
        <taxon>Methanobacteriati</taxon>
        <taxon>Methanobacteriota</taxon>
        <taxon>Stenosarchaea group</taxon>
        <taxon>Halobacteria</taxon>
        <taxon>Halobacteriales</taxon>
        <taxon>Haloferacaceae</taxon>
    </lineage>
</organism>
<dbReference type="Pfam" id="PF02080">
    <property type="entry name" value="TrkA_C"/>
    <property type="match status" value="1"/>
</dbReference>
<keyword evidence="2" id="KW-0813">Transport</keyword>
<evidence type="ECO:0000256" key="1">
    <source>
        <dbReference type="ARBA" id="ARBA00003660"/>
    </source>
</evidence>
<dbReference type="Pfam" id="PF02254">
    <property type="entry name" value="TrkA_N"/>
    <property type="match status" value="1"/>
</dbReference>
<dbReference type="SUPFAM" id="SSF51735">
    <property type="entry name" value="NAD(P)-binding Rossmann-fold domains"/>
    <property type="match status" value="1"/>
</dbReference>
<dbReference type="Gene3D" id="3.30.70.1450">
    <property type="entry name" value="Regulator of K+ conductance, C-terminal domain"/>
    <property type="match status" value="1"/>
</dbReference>
<dbReference type="PRINTS" id="PR00335">
    <property type="entry name" value="KUPTAKETRKA"/>
</dbReference>
<dbReference type="InterPro" id="IPR006037">
    <property type="entry name" value="RCK_C"/>
</dbReference>
<evidence type="ECO:0000256" key="6">
    <source>
        <dbReference type="ARBA" id="ARBA00023065"/>
    </source>
</evidence>
<dbReference type="OrthoDB" id="169192at2157"/>
<dbReference type="Gene3D" id="3.40.50.720">
    <property type="entry name" value="NAD(P)-binding Rossmann-like Domain"/>
    <property type="match status" value="1"/>
</dbReference>
<keyword evidence="3" id="KW-0633">Potassium transport</keyword>
<dbReference type="RefSeq" id="WP_089698835.1">
    <property type="nucleotide sequence ID" value="NZ_FNHL01000004.1"/>
</dbReference>
<dbReference type="InterPro" id="IPR036721">
    <property type="entry name" value="RCK_C_sf"/>
</dbReference>
<comment type="function">
    <text evidence="1">Part of a potassium transport system.</text>
</comment>
<gene>
    <name evidence="9" type="ORF">SAMN04487949_3101</name>
</gene>
<evidence type="ECO:0000313" key="9">
    <source>
        <dbReference type="EMBL" id="SDM99408.1"/>
    </source>
</evidence>
<evidence type="ECO:0000256" key="5">
    <source>
        <dbReference type="ARBA" id="ARBA00023027"/>
    </source>
</evidence>
<evidence type="ECO:0000313" key="10">
    <source>
        <dbReference type="Proteomes" id="UP000199451"/>
    </source>
</evidence>
<evidence type="ECO:0000259" key="8">
    <source>
        <dbReference type="PROSITE" id="PS51202"/>
    </source>
</evidence>
<keyword evidence="10" id="KW-1185">Reference proteome</keyword>
<dbReference type="SUPFAM" id="SSF116726">
    <property type="entry name" value="TrkA C-terminal domain-like"/>
    <property type="match status" value="1"/>
</dbReference>
<reference evidence="10" key="1">
    <citation type="submission" date="2016-10" db="EMBL/GenBank/DDBJ databases">
        <authorList>
            <person name="Varghese N."/>
            <person name="Submissions S."/>
        </authorList>
    </citation>
    <scope>NUCLEOTIDE SEQUENCE [LARGE SCALE GENOMIC DNA]</scope>
    <source>
        <strain evidence="10">CGMCC 1.10119</strain>
    </source>
</reference>
<evidence type="ECO:0000256" key="4">
    <source>
        <dbReference type="ARBA" id="ARBA00022958"/>
    </source>
</evidence>
<dbReference type="GO" id="GO:0005886">
    <property type="term" value="C:plasma membrane"/>
    <property type="evidence" value="ECO:0007669"/>
    <property type="project" value="InterPro"/>
</dbReference>
<dbReference type="InterPro" id="IPR003148">
    <property type="entry name" value="RCK_N"/>
</dbReference>